<evidence type="ECO:0000256" key="1">
    <source>
        <dbReference type="ARBA" id="ARBA00001946"/>
    </source>
</evidence>
<dbReference type="InterPro" id="IPR000086">
    <property type="entry name" value="NUDIX_hydrolase_dom"/>
</dbReference>
<evidence type="ECO:0000256" key="2">
    <source>
        <dbReference type="ARBA" id="ARBA00022801"/>
    </source>
</evidence>
<dbReference type="PROSITE" id="PS51462">
    <property type="entry name" value="NUDIX"/>
    <property type="match status" value="1"/>
</dbReference>
<sequence>MPISTYLRNLRAKIGTDLVMMPAVTVLVLDQQERLLLAQEGGTGLWMTIGGAIDPDESPADAAVRECWEETGLHVELTRLVGAFGGPQYRVTYPNGDVVSYTTMVFEARVIGGTARADGEEATALRFVSETEAADLPMAVWTKDLVRIAFRRDAAPAFAPPSWTPPAS</sequence>
<dbReference type="PANTHER" id="PTHR43046">
    <property type="entry name" value="GDP-MANNOSE MANNOSYL HYDROLASE"/>
    <property type="match status" value="1"/>
</dbReference>
<protein>
    <submittedName>
        <fullName evidence="4">ADP-ribose pyrophosphatase YjhB (NUDIX family)</fullName>
    </submittedName>
</protein>
<dbReference type="OrthoDB" id="954553at2"/>
<keyword evidence="2" id="KW-0378">Hydrolase</keyword>
<dbReference type="SUPFAM" id="SSF55811">
    <property type="entry name" value="Nudix"/>
    <property type="match status" value="1"/>
</dbReference>
<dbReference type="RefSeq" id="WP_114768715.1">
    <property type="nucleotide sequence ID" value="NZ_QQBB01000001.1"/>
</dbReference>
<proteinExistence type="predicted"/>
<dbReference type="AlphaFoldDB" id="A0A370HVU6"/>
<evidence type="ECO:0000259" key="3">
    <source>
        <dbReference type="PROSITE" id="PS51462"/>
    </source>
</evidence>
<dbReference type="Gene3D" id="3.90.79.10">
    <property type="entry name" value="Nucleoside Triphosphate Pyrophosphohydrolase"/>
    <property type="match status" value="1"/>
</dbReference>
<dbReference type="Pfam" id="PF00293">
    <property type="entry name" value="NUDIX"/>
    <property type="match status" value="1"/>
</dbReference>
<dbReference type="PANTHER" id="PTHR43046:SF2">
    <property type="entry name" value="8-OXO-DGTP DIPHOSPHATASE-RELATED"/>
    <property type="match status" value="1"/>
</dbReference>
<name>A0A370HVU6_9HYPH</name>
<reference evidence="4 5" key="1">
    <citation type="submission" date="2018-07" db="EMBL/GenBank/DDBJ databases">
        <title>Genomic Encyclopedia of Type Strains, Phase IV (KMG-IV): sequencing the most valuable type-strain genomes for metagenomic binning, comparative biology and taxonomic classification.</title>
        <authorList>
            <person name="Goeker M."/>
        </authorList>
    </citation>
    <scope>NUCLEOTIDE SEQUENCE [LARGE SCALE GENOMIC DNA]</scope>
    <source>
        <strain evidence="4 5">DSM 14364</strain>
    </source>
</reference>
<keyword evidence="5" id="KW-1185">Reference proteome</keyword>
<dbReference type="Proteomes" id="UP000254925">
    <property type="component" value="Unassembled WGS sequence"/>
</dbReference>
<accession>A0A370HVU6</accession>
<dbReference type="GO" id="GO:0016787">
    <property type="term" value="F:hydrolase activity"/>
    <property type="evidence" value="ECO:0007669"/>
    <property type="project" value="UniProtKB-KW"/>
</dbReference>
<gene>
    <name evidence="4" type="ORF">DES45_101893</name>
</gene>
<comment type="caution">
    <text evidence="4">The sequence shown here is derived from an EMBL/GenBank/DDBJ whole genome shotgun (WGS) entry which is preliminary data.</text>
</comment>
<dbReference type="InterPro" id="IPR015797">
    <property type="entry name" value="NUDIX_hydrolase-like_dom_sf"/>
</dbReference>
<comment type="cofactor">
    <cofactor evidence="1">
        <name>Mg(2+)</name>
        <dbReference type="ChEBI" id="CHEBI:18420"/>
    </cofactor>
</comment>
<evidence type="ECO:0000313" key="5">
    <source>
        <dbReference type="Proteomes" id="UP000254925"/>
    </source>
</evidence>
<organism evidence="4 5">
    <name type="scientific">Microvirga subterranea</name>
    <dbReference type="NCBI Taxonomy" id="186651"/>
    <lineage>
        <taxon>Bacteria</taxon>
        <taxon>Pseudomonadati</taxon>
        <taxon>Pseudomonadota</taxon>
        <taxon>Alphaproteobacteria</taxon>
        <taxon>Hyphomicrobiales</taxon>
        <taxon>Methylobacteriaceae</taxon>
        <taxon>Microvirga</taxon>
    </lineage>
</organism>
<dbReference type="EMBL" id="QQBB01000001">
    <property type="protein sequence ID" value="RDI62622.1"/>
    <property type="molecule type" value="Genomic_DNA"/>
</dbReference>
<feature type="domain" description="Nudix hydrolase" evidence="3">
    <location>
        <begin position="19"/>
        <end position="150"/>
    </location>
</feature>
<evidence type="ECO:0000313" key="4">
    <source>
        <dbReference type="EMBL" id="RDI62622.1"/>
    </source>
</evidence>